<dbReference type="PANTHER" id="PTHR14359:SF6">
    <property type="entry name" value="PHOSPHOPANTOTHENOYLCYSTEINE DECARBOXYLASE"/>
    <property type="match status" value="1"/>
</dbReference>
<comment type="pathway">
    <text evidence="3 4">Cofactor biosynthesis; coenzyme A biosynthesis; CoA from (R)-pantothenate: step 2/5.</text>
</comment>
<comment type="similarity">
    <text evidence="3 4">In the C-terminal section; belongs to the PPC synthetase family.</text>
</comment>
<accession>A0ABT7V312</accession>
<dbReference type="EMBL" id="JAUDEA010000005">
    <property type="protein sequence ID" value="MDM8270985.1"/>
    <property type="molecule type" value="Genomic_DNA"/>
</dbReference>
<dbReference type="NCBIfam" id="TIGR00521">
    <property type="entry name" value="coaBC_dfp"/>
    <property type="match status" value="1"/>
</dbReference>
<dbReference type="InterPro" id="IPR035929">
    <property type="entry name" value="CoaB-like_sf"/>
</dbReference>
<evidence type="ECO:0000256" key="4">
    <source>
        <dbReference type="RuleBase" id="RU364078"/>
    </source>
</evidence>
<gene>
    <name evidence="3 7" type="primary">coaBC</name>
    <name evidence="7" type="ORF">QUW25_04780</name>
</gene>
<keyword evidence="3" id="KW-0511">Multifunctional enzyme</keyword>
<dbReference type="Pfam" id="PF02441">
    <property type="entry name" value="Flavoprotein"/>
    <property type="match status" value="1"/>
</dbReference>
<dbReference type="SUPFAM" id="SSF102645">
    <property type="entry name" value="CoaB-like"/>
    <property type="match status" value="1"/>
</dbReference>
<evidence type="ECO:0000313" key="7">
    <source>
        <dbReference type="EMBL" id="MDM8270985.1"/>
    </source>
</evidence>
<comment type="caution">
    <text evidence="7">The sequence shown here is derived from an EMBL/GenBank/DDBJ whole genome shotgun (WGS) entry which is preliminary data.</text>
</comment>
<keyword evidence="3 4" id="KW-0436">Ligase</keyword>
<evidence type="ECO:0000256" key="2">
    <source>
        <dbReference type="ARBA" id="ARBA00023239"/>
    </source>
</evidence>
<feature type="region of interest" description="Phosphopantothenate--cysteine ligase" evidence="3">
    <location>
        <begin position="192"/>
        <end position="411"/>
    </location>
</feature>
<protein>
    <recommendedName>
        <fullName evidence="3">Coenzyme A biosynthesis bifunctional protein CoaBC</fullName>
    </recommendedName>
    <alternativeName>
        <fullName evidence="3">DNA/pantothenate metabolism flavoprotein</fullName>
    </alternativeName>
    <alternativeName>
        <fullName evidence="3">Phosphopantothenoylcysteine synthetase/decarboxylase</fullName>
        <shortName evidence="3">PPCS-PPCDC</shortName>
    </alternativeName>
    <domain>
        <recommendedName>
            <fullName evidence="3">Phosphopantothenoylcysteine decarboxylase</fullName>
            <shortName evidence="3">PPC decarboxylase</shortName>
            <shortName evidence="3">PPC-DC</shortName>
            <ecNumber evidence="3">4.1.1.36</ecNumber>
        </recommendedName>
        <alternativeName>
            <fullName evidence="3">CoaC</fullName>
        </alternativeName>
    </domain>
    <domain>
        <recommendedName>
            <fullName evidence="3">Phosphopantothenate--cysteine ligase</fullName>
            <ecNumber evidence="3">6.3.2.5</ecNumber>
        </recommendedName>
        <alternativeName>
            <fullName evidence="3">CoaB</fullName>
        </alternativeName>
        <alternativeName>
            <fullName evidence="3">Phosphopantothenoylcysteine synthetase</fullName>
            <shortName evidence="3">PPC synthetase</shortName>
            <shortName evidence="3">PPC-S</shortName>
        </alternativeName>
    </domain>
</protein>
<keyword evidence="2 3" id="KW-0456">Lyase</keyword>
<dbReference type="Gene3D" id="3.40.50.10300">
    <property type="entry name" value="CoaB-like"/>
    <property type="match status" value="1"/>
</dbReference>
<feature type="active site" description="Proton donor" evidence="3">
    <location>
        <position position="160"/>
    </location>
</feature>
<keyword evidence="3" id="KW-0460">Magnesium</keyword>
<feature type="binding site" evidence="3">
    <location>
        <position position="290"/>
    </location>
    <ligand>
        <name>CTP</name>
        <dbReference type="ChEBI" id="CHEBI:37563"/>
    </ligand>
</feature>
<dbReference type="EC" id="4.1.1.36" evidence="3"/>
<feature type="binding site" evidence="3">
    <location>
        <position position="339"/>
    </location>
    <ligand>
        <name>CTP</name>
        <dbReference type="ChEBI" id="CHEBI:37563"/>
    </ligand>
</feature>
<comment type="catalytic activity">
    <reaction evidence="3 4">
        <text>N-[(R)-4-phosphopantothenoyl]-L-cysteine + H(+) = (R)-4'-phosphopantetheine + CO2</text>
        <dbReference type="Rhea" id="RHEA:16793"/>
        <dbReference type="ChEBI" id="CHEBI:15378"/>
        <dbReference type="ChEBI" id="CHEBI:16526"/>
        <dbReference type="ChEBI" id="CHEBI:59458"/>
        <dbReference type="ChEBI" id="CHEBI:61723"/>
        <dbReference type="EC" id="4.1.1.36"/>
    </reaction>
</comment>
<comment type="cofactor">
    <cofactor evidence="3">
        <name>Mg(2+)</name>
        <dbReference type="ChEBI" id="CHEBI:18420"/>
    </cofactor>
</comment>
<dbReference type="InterPro" id="IPR036551">
    <property type="entry name" value="Flavin_trans-like"/>
</dbReference>
<evidence type="ECO:0000259" key="6">
    <source>
        <dbReference type="Pfam" id="PF04127"/>
    </source>
</evidence>
<dbReference type="GO" id="GO:0004633">
    <property type="term" value="F:phosphopantothenoylcysteine decarboxylase activity"/>
    <property type="evidence" value="ECO:0007669"/>
    <property type="project" value="UniProtKB-EC"/>
</dbReference>
<organism evidence="7 8">
    <name type="scientific">Thermophilibacter provencensis</name>
    <dbReference type="NCBI Taxonomy" id="1852386"/>
    <lineage>
        <taxon>Bacteria</taxon>
        <taxon>Bacillati</taxon>
        <taxon>Actinomycetota</taxon>
        <taxon>Coriobacteriia</taxon>
        <taxon>Coriobacteriales</taxon>
        <taxon>Atopobiaceae</taxon>
        <taxon>Thermophilibacter</taxon>
    </lineage>
</organism>
<dbReference type="InterPro" id="IPR007085">
    <property type="entry name" value="DNA/pantothenate-metab_flavo_C"/>
</dbReference>
<dbReference type="HAMAP" id="MF_02225">
    <property type="entry name" value="CoaBC"/>
    <property type="match status" value="1"/>
</dbReference>
<dbReference type="Gene3D" id="3.40.50.1950">
    <property type="entry name" value="Flavin prenyltransferase-like"/>
    <property type="match status" value="1"/>
</dbReference>
<reference evidence="8" key="1">
    <citation type="submission" date="2023-06" db="EMBL/GenBank/DDBJ databases">
        <title>Identification and characterization of horizontal gene transfer across gut microbiota members of farm animals based on homology search.</title>
        <authorList>
            <person name="Zeman M."/>
            <person name="Kubasova T."/>
            <person name="Jahodarova E."/>
            <person name="Nykrynova M."/>
            <person name="Rychlik I."/>
        </authorList>
    </citation>
    <scope>NUCLEOTIDE SEQUENCE [LARGE SCALE GENOMIC DNA]</scope>
    <source>
        <strain evidence="8">153_Feed</strain>
    </source>
</reference>
<name>A0ABT7V312_9ACTN</name>
<comment type="catalytic activity">
    <reaction evidence="3 4">
        <text>(R)-4'-phosphopantothenate + L-cysteine + CTP = N-[(R)-4-phosphopantothenoyl]-L-cysteine + CMP + diphosphate + H(+)</text>
        <dbReference type="Rhea" id="RHEA:19397"/>
        <dbReference type="ChEBI" id="CHEBI:10986"/>
        <dbReference type="ChEBI" id="CHEBI:15378"/>
        <dbReference type="ChEBI" id="CHEBI:33019"/>
        <dbReference type="ChEBI" id="CHEBI:35235"/>
        <dbReference type="ChEBI" id="CHEBI:37563"/>
        <dbReference type="ChEBI" id="CHEBI:59458"/>
        <dbReference type="ChEBI" id="CHEBI:60377"/>
        <dbReference type="EC" id="6.3.2.5"/>
    </reaction>
</comment>
<comment type="similarity">
    <text evidence="3 4">In the N-terminal section; belongs to the HFCD (homo-oligomeric flavin containing Cys decarboxylase) superfamily.</text>
</comment>
<evidence type="ECO:0000256" key="1">
    <source>
        <dbReference type="ARBA" id="ARBA00022793"/>
    </source>
</evidence>
<dbReference type="GO" id="GO:0004632">
    <property type="term" value="F:phosphopantothenate--cysteine ligase activity"/>
    <property type="evidence" value="ECO:0007669"/>
    <property type="project" value="UniProtKB-EC"/>
</dbReference>
<feature type="binding site" evidence="3">
    <location>
        <position position="325"/>
    </location>
    <ligand>
        <name>CTP</name>
        <dbReference type="ChEBI" id="CHEBI:37563"/>
    </ligand>
</feature>
<dbReference type="SUPFAM" id="SSF52507">
    <property type="entry name" value="Homo-oligomeric flavin-containing Cys decarboxylases, HFCD"/>
    <property type="match status" value="1"/>
</dbReference>
<feature type="binding site" evidence="3">
    <location>
        <position position="280"/>
    </location>
    <ligand>
        <name>CTP</name>
        <dbReference type="ChEBI" id="CHEBI:37563"/>
    </ligand>
</feature>
<dbReference type="Pfam" id="PF04127">
    <property type="entry name" value="DFP"/>
    <property type="match status" value="1"/>
</dbReference>
<evidence type="ECO:0000259" key="5">
    <source>
        <dbReference type="Pfam" id="PF02441"/>
    </source>
</evidence>
<dbReference type="InterPro" id="IPR005252">
    <property type="entry name" value="CoaBC"/>
</dbReference>
<feature type="domain" description="DNA/pantothenate metabolism flavoprotein C-terminal" evidence="6">
    <location>
        <begin position="188"/>
        <end position="395"/>
    </location>
</feature>
<comment type="pathway">
    <text evidence="3 4">Cofactor biosynthesis; coenzyme A biosynthesis; CoA from (R)-pantothenate: step 3/5.</text>
</comment>
<comment type="caution">
    <text evidence="3">Lacks conserved residue(s) required for the propagation of feature annotation.</text>
</comment>
<dbReference type="EC" id="6.3.2.5" evidence="3"/>
<evidence type="ECO:0000313" key="8">
    <source>
        <dbReference type="Proteomes" id="UP001529256"/>
    </source>
</evidence>
<feature type="binding site" evidence="3">
    <location>
        <position position="343"/>
    </location>
    <ligand>
        <name>CTP</name>
        <dbReference type="ChEBI" id="CHEBI:37563"/>
    </ligand>
</feature>
<keyword evidence="8" id="KW-1185">Reference proteome</keyword>
<keyword evidence="1 3" id="KW-0210">Decarboxylase</keyword>
<dbReference type="RefSeq" id="WP_289511077.1">
    <property type="nucleotide sequence ID" value="NZ_JAUDEA010000005.1"/>
</dbReference>
<feature type="region of interest" description="Phosphopantothenoylcysteine decarboxylase" evidence="3">
    <location>
        <begin position="1"/>
        <end position="191"/>
    </location>
</feature>
<comment type="function">
    <text evidence="4">Catalyzes two steps in the biosynthesis of coenzyme A. In the first step cysteine is conjugated to 4'-phosphopantothenate to form 4-phosphopantothenoylcysteine, in the latter compound is decarboxylated to form 4'-phosphopantotheine.</text>
</comment>
<comment type="cofactor">
    <cofactor evidence="3">
        <name>FMN</name>
        <dbReference type="ChEBI" id="CHEBI:58210"/>
    </cofactor>
    <text evidence="3">Binds 1 FMN per subunit.</text>
</comment>
<dbReference type="Proteomes" id="UP001529256">
    <property type="component" value="Unassembled WGS sequence"/>
</dbReference>
<evidence type="ECO:0000256" key="3">
    <source>
        <dbReference type="HAMAP-Rule" id="MF_02225"/>
    </source>
</evidence>
<keyword evidence="3" id="KW-0479">Metal-binding</keyword>
<feature type="domain" description="Flavoprotein" evidence="5">
    <location>
        <begin position="10"/>
        <end position="179"/>
    </location>
</feature>
<reference evidence="7 8" key="3">
    <citation type="submission" date="2023-06" db="EMBL/GenBank/DDBJ databases">
        <authorList>
            <person name="Zeman M."/>
            <person name="Kubasova T."/>
            <person name="Jahodarova E."/>
            <person name="Nykrynova M."/>
            <person name="Rychlik I."/>
        </authorList>
    </citation>
    <scope>NUCLEOTIDE SEQUENCE [LARGE SCALE GENOMIC DNA]</scope>
    <source>
        <strain evidence="7 8">153_Feed</strain>
    </source>
</reference>
<keyword evidence="3 4" id="KW-0288">FMN</keyword>
<proteinExistence type="inferred from homology"/>
<sequence>MSEQGERTPRVLLAVCGGIAAYKACEVLRGLQKAGCEVRVTMTADAVRFVGTVTFEALSGAPVATSLYDYPGSAIPHIDLAEWADAAVVVPATANVMAKMACGIADDCLTTTLLACACPVLVAPGMNVHMWQNPATQANAATLRGRGVSFVGPDTGRLACGDVGEGKLAGVDEIVSAALALLGPRDLVGLHVLVNAGPTHEAIDPVRYIANRSTGKMGYAIAEAAARRGAEVTLVSGPTSLVAPAGVRRVDVESAAQMHDATLAEFEAADVAICSAAVADYTPVAPADHKLKKSRERLDAIELTETADILADLCAVKGPRVVVGFAAETDDLLAHAREKLERKGADLIVANDVSRPESTFGADTNRVAFVTAGGVEQLETLPLPAVADALLSRIVPGGGPGTGPVGEKGLG</sequence>
<dbReference type="InterPro" id="IPR003382">
    <property type="entry name" value="Flavoprotein"/>
</dbReference>
<comment type="function">
    <text evidence="3">Catalyzes two sequential steps in the biosynthesis of coenzyme A. In the first step cysteine is conjugated to 4'-phosphopantothenate to form 4-phosphopantothenoylcysteine. In the second step the latter compound is decarboxylated to form 4'-phosphopantotheine.</text>
</comment>
<keyword evidence="3 4" id="KW-0285">Flavoprotein</keyword>
<dbReference type="PANTHER" id="PTHR14359">
    <property type="entry name" value="HOMO-OLIGOMERIC FLAVIN CONTAINING CYS DECARBOXYLASE FAMILY"/>
    <property type="match status" value="1"/>
</dbReference>
<reference evidence="7 8" key="2">
    <citation type="submission" date="2023-06" db="EMBL/GenBank/DDBJ databases">
        <title>Identification and characterization of horizontal gene transfer across gut microbiota members of farm animals based on homology search.</title>
        <authorList>
            <person name="Schwarzerova J."/>
            <person name="Nykrynova M."/>
            <person name="Jureckova K."/>
            <person name="Cejkova D."/>
            <person name="Rychlik I."/>
        </authorList>
    </citation>
    <scope>NUCLEOTIDE SEQUENCE [LARGE SCALE GENOMIC DNA]</scope>
    <source>
        <strain evidence="7 8">153_Feed</strain>
    </source>
</reference>